<comment type="caution">
    <text evidence="1">The sequence shown here is derived from an EMBL/GenBank/DDBJ whole genome shotgun (WGS) entry which is preliminary data.</text>
</comment>
<evidence type="ECO:0000313" key="1">
    <source>
        <dbReference type="EMBL" id="KAI4378962.1"/>
    </source>
</evidence>
<keyword evidence="2" id="KW-1185">Reference proteome</keyword>
<accession>A0ACB9RKI7</accession>
<organism evidence="1 2">
    <name type="scientific">Melastoma candidum</name>
    <dbReference type="NCBI Taxonomy" id="119954"/>
    <lineage>
        <taxon>Eukaryota</taxon>
        <taxon>Viridiplantae</taxon>
        <taxon>Streptophyta</taxon>
        <taxon>Embryophyta</taxon>
        <taxon>Tracheophyta</taxon>
        <taxon>Spermatophyta</taxon>
        <taxon>Magnoliopsida</taxon>
        <taxon>eudicotyledons</taxon>
        <taxon>Gunneridae</taxon>
        <taxon>Pentapetalae</taxon>
        <taxon>rosids</taxon>
        <taxon>malvids</taxon>
        <taxon>Myrtales</taxon>
        <taxon>Melastomataceae</taxon>
        <taxon>Melastomatoideae</taxon>
        <taxon>Melastomateae</taxon>
        <taxon>Melastoma</taxon>
    </lineage>
</organism>
<protein>
    <submittedName>
        <fullName evidence="1">Uncharacterized protein</fullName>
    </submittedName>
</protein>
<gene>
    <name evidence="1" type="ORF">MLD38_016376</name>
</gene>
<sequence>MDVPGDPKTGQPSAEEEGTTTTWLRKHRHLYTAATRHPLILSIRDGTVDLDSFRRWLGQDYLFVRAFTAFLSSVLMKAWKQSGDESSDLEVLLGGLSALRDEIAWFQEEATRWGIGLSGIVPREITRGYIRFLEELMKPDMEYATVATALWAIETVYQQSFAFCLEEGSAIRPELVGACERWGNNAFGQYCHELQRIADCQLTKASKDDLERAESAFLRVLEHEVKFWEMCHEDL</sequence>
<proteinExistence type="predicted"/>
<name>A0ACB9RKI7_9MYRT</name>
<dbReference type="Proteomes" id="UP001057402">
    <property type="component" value="Chromosome 4"/>
</dbReference>
<evidence type="ECO:0000313" key="2">
    <source>
        <dbReference type="Proteomes" id="UP001057402"/>
    </source>
</evidence>
<dbReference type="EMBL" id="CM042883">
    <property type="protein sequence ID" value="KAI4378962.1"/>
    <property type="molecule type" value="Genomic_DNA"/>
</dbReference>
<reference evidence="2" key="1">
    <citation type="journal article" date="2023" name="Front. Plant Sci.">
        <title>Chromosomal-level genome assembly of Melastoma candidum provides insights into trichome evolution.</title>
        <authorList>
            <person name="Zhong Y."/>
            <person name="Wu W."/>
            <person name="Sun C."/>
            <person name="Zou P."/>
            <person name="Liu Y."/>
            <person name="Dai S."/>
            <person name="Zhou R."/>
        </authorList>
    </citation>
    <scope>NUCLEOTIDE SEQUENCE [LARGE SCALE GENOMIC DNA]</scope>
</reference>